<sequence length="271" mass="31103">MSRFLILAGYFELSMYLQLSGKLDQYINIHYSYLAYLSMVLSFILALIQLTIWMKRWEFPSHLSGKLAKLSSPLILLFPVLVGLLVPTATLDSTTVSAKGYTFPLAAGTSKSGQSEDGTAIQYLKPDTSLYFTETAYEREMQKELKKYQGQNELKITTENYMEVMELIYLYPDEFMNREIQYTGFVYNEPKHQGYQFLFRFGIIHCIADSGVYGLLTTGNEQSYADNTWVTVKGTLSIEYNKALEQSLPVLHITEATESREPDNPYVYRVF</sequence>
<dbReference type="Pfam" id="PF09323">
    <property type="entry name" value="DUF1980"/>
    <property type="match status" value="1"/>
</dbReference>
<keyword evidence="1" id="KW-0472">Membrane</keyword>
<organism evidence="4 5">
    <name type="scientific">Streptococcus pantholopis</name>
    <dbReference type="NCBI Taxonomy" id="1811193"/>
    <lineage>
        <taxon>Bacteria</taxon>
        <taxon>Bacillati</taxon>
        <taxon>Bacillota</taxon>
        <taxon>Bacilli</taxon>
        <taxon>Lactobacillales</taxon>
        <taxon>Streptococcaceae</taxon>
        <taxon>Streptococcus</taxon>
    </lineage>
</organism>
<dbReference type="PANTHER" id="PTHR40047:SF1">
    <property type="entry name" value="UPF0703 PROTEIN YCGQ"/>
    <property type="match status" value="1"/>
</dbReference>
<evidence type="ECO:0000313" key="5">
    <source>
        <dbReference type="Proteomes" id="UP000077317"/>
    </source>
</evidence>
<dbReference type="InterPro" id="IPR015402">
    <property type="entry name" value="DUF1980"/>
</dbReference>
<evidence type="ECO:0000313" key="4">
    <source>
        <dbReference type="EMBL" id="AND78985.1"/>
    </source>
</evidence>
<dbReference type="NCBIfam" id="TIGR03943">
    <property type="entry name" value="TIGR03943 family putative permease subunit"/>
    <property type="match status" value="1"/>
</dbReference>
<dbReference type="EMBL" id="CP014699">
    <property type="protein sequence ID" value="AND78985.1"/>
    <property type="molecule type" value="Genomic_DNA"/>
</dbReference>
<evidence type="ECO:0000256" key="1">
    <source>
        <dbReference type="SAM" id="Phobius"/>
    </source>
</evidence>
<dbReference type="InterPro" id="IPR048447">
    <property type="entry name" value="DUF1980_C"/>
</dbReference>
<reference evidence="5" key="2">
    <citation type="submission" date="2016-03" db="EMBL/GenBank/DDBJ databases">
        <title>Streptococcus antelopensis sp. nov., isolated from the feces of the Tibetan antelope (Pantholops hodgsonii) in Hoh Xil National Nature Reserve, Qinghai, China.</title>
        <authorList>
            <person name="Bai X."/>
        </authorList>
    </citation>
    <scope>NUCLEOTIDE SEQUENCE [LARGE SCALE GENOMIC DNA]</scope>
    <source>
        <strain evidence="5">TA 26</strain>
    </source>
</reference>
<keyword evidence="1" id="KW-1133">Transmembrane helix</keyword>
<dbReference type="KEGG" id="spat:A0O21_02595"/>
<evidence type="ECO:0000259" key="2">
    <source>
        <dbReference type="Pfam" id="PF09323"/>
    </source>
</evidence>
<dbReference type="RefSeq" id="WP_067060776.1">
    <property type="nucleotide sequence ID" value="NZ_CP014699.1"/>
</dbReference>
<dbReference type="Proteomes" id="UP000077317">
    <property type="component" value="Chromosome"/>
</dbReference>
<evidence type="ECO:0000259" key="3">
    <source>
        <dbReference type="Pfam" id="PF21537"/>
    </source>
</evidence>
<feature type="domain" description="DUF1980" evidence="3">
    <location>
        <begin position="131"/>
        <end position="269"/>
    </location>
</feature>
<protein>
    <submittedName>
        <fullName evidence="4">Phosphate ABC transporter substrate-binding protein</fullName>
    </submittedName>
</protein>
<dbReference type="OrthoDB" id="9770408at2"/>
<keyword evidence="5" id="KW-1185">Reference proteome</keyword>
<name>A0A172Q6F8_9STRE</name>
<feature type="transmembrane region" description="Helical" evidence="1">
    <location>
        <begin position="74"/>
        <end position="91"/>
    </location>
</feature>
<dbReference type="InterPro" id="IPR048493">
    <property type="entry name" value="DUF1980_N"/>
</dbReference>
<dbReference type="PANTHER" id="PTHR40047">
    <property type="entry name" value="UPF0703 PROTEIN YCGQ"/>
    <property type="match status" value="1"/>
</dbReference>
<proteinExistence type="predicted"/>
<dbReference type="InterPro" id="IPR052955">
    <property type="entry name" value="UPF0703_membrane_permease"/>
</dbReference>
<accession>A0A172Q6F8</accession>
<dbReference type="Pfam" id="PF21537">
    <property type="entry name" value="DUF1980_C"/>
    <property type="match status" value="1"/>
</dbReference>
<reference evidence="4 5" key="1">
    <citation type="journal article" date="2016" name="Int. J. Syst. Evol. Microbiol.">
        <title>Streptococcuspantholopis sp. nov., isolated from faeces of the Tibetan antelope (Pantholops hodgsonii).</title>
        <authorList>
            <person name="Bai X."/>
            <person name="Xiong Y."/>
            <person name="Lu S."/>
            <person name="Jin D."/>
            <person name="Lai X."/>
            <person name="Yang J."/>
            <person name="Niu L."/>
            <person name="Hu S."/>
            <person name="Meng X."/>
            <person name="Pu J."/>
            <person name="Ye C."/>
            <person name="Xu J."/>
        </authorList>
    </citation>
    <scope>NUCLEOTIDE SEQUENCE [LARGE SCALE GENOMIC DNA]</scope>
    <source>
        <strain evidence="4 5">TA 26</strain>
    </source>
</reference>
<gene>
    <name evidence="4" type="ORF">A0O21_02595</name>
</gene>
<dbReference type="STRING" id="1811193.A0O21_02595"/>
<keyword evidence="1" id="KW-0812">Transmembrane</keyword>
<feature type="transmembrane region" description="Helical" evidence="1">
    <location>
        <begin position="33"/>
        <end position="53"/>
    </location>
</feature>
<dbReference type="AlphaFoldDB" id="A0A172Q6F8"/>
<feature type="domain" description="DUF1980" evidence="2">
    <location>
        <begin position="3"/>
        <end position="101"/>
    </location>
</feature>